<dbReference type="Proteomes" id="UP001055879">
    <property type="component" value="Linkage Group LG11"/>
</dbReference>
<organism evidence="1 2">
    <name type="scientific">Arctium lappa</name>
    <name type="common">Greater burdock</name>
    <name type="synonym">Lappa major</name>
    <dbReference type="NCBI Taxonomy" id="4217"/>
    <lineage>
        <taxon>Eukaryota</taxon>
        <taxon>Viridiplantae</taxon>
        <taxon>Streptophyta</taxon>
        <taxon>Embryophyta</taxon>
        <taxon>Tracheophyta</taxon>
        <taxon>Spermatophyta</taxon>
        <taxon>Magnoliopsida</taxon>
        <taxon>eudicotyledons</taxon>
        <taxon>Gunneridae</taxon>
        <taxon>Pentapetalae</taxon>
        <taxon>asterids</taxon>
        <taxon>campanulids</taxon>
        <taxon>Asterales</taxon>
        <taxon>Asteraceae</taxon>
        <taxon>Carduoideae</taxon>
        <taxon>Cardueae</taxon>
        <taxon>Arctiinae</taxon>
        <taxon>Arctium</taxon>
    </lineage>
</organism>
<name>A0ACB8Z4Z8_ARCLA</name>
<dbReference type="EMBL" id="CM042057">
    <property type="protein sequence ID" value="KAI3692370.1"/>
    <property type="molecule type" value="Genomic_DNA"/>
</dbReference>
<reference evidence="1 2" key="2">
    <citation type="journal article" date="2022" name="Mol. Ecol. Resour.">
        <title>The genomes of chicory, endive, great burdock and yacon provide insights into Asteraceae paleo-polyploidization history and plant inulin production.</title>
        <authorList>
            <person name="Fan W."/>
            <person name="Wang S."/>
            <person name="Wang H."/>
            <person name="Wang A."/>
            <person name="Jiang F."/>
            <person name="Liu H."/>
            <person name="Zhao H."/>
            <person name="Xu D."/>
            <person name="Zhang Y."/>
        </authorList>
    </citation>
    <scope>NUCLEOTIDE SEQUENCE [LARGE SCALE GENOMIC DNA]</scope>
    <source>
        <strain evidence="2">cv. Niubang</strain>
    </source>
</reference>
<comment type="caution">
    <text evidence="1">The sequence shown here is derived from an EMBL/GenBank/DDBJ whole genome shotgun (WGS) entry which is preliminary data.</text>
</comment>
<accession>A0ACB8Z4Z8</accession>
<protein>
    <submittedName>
        <fullName evidence="1">Uncharacterized protein</fullName>
    </submittedName>
</protein>
<evidence type="ECO:0000313" key="2">
    <source>
        <dbReference type="Proteomes" id="UP001055879"/>
    </source>
</evidence>
<gene>
    <name evidence="1" type="ORF">L6452_32184</name>
</gene>
<proteinExistence type="predicted"/>
<keyword evidence="2" id="KW-1185">Reference proteome</keyword>
<evidence type="ECO:0000313" key="1">
    <source>
        <dbReference type="EMBL" id="KAI3692370.1"/>
    </source>
</evidence>
<sequence length="508" mass="58757">MDVSSLETFSDIAYQCLQNSREQRPLMAHVVEKLKIAVQYQEIYEVMELPKEYLAIIKTAVTPLIFRSEEELMRLLSKGILVNGGKTWFSRNKNGEHCELISARECLIPGGAAADEYTSEENSRFVQGNYQPLYGRFKAHARTQFLSPGIIYTVNLVFKLLPMENSTYVTPFHLKYQLGEETEPSISYLAYGRENGWMTMELYQFTSDSTRFDIDIQFQSLFHDLHIWSLLYHLDITDLKIIIEGIEFRPLEKVVHDVLEDVKVDMQPTSDLPNDYKQIIKLSKDTIKWTTKKELYNLFCKGFLISKRNGFLINNGEEWFSIANNGKKCPMLPARAILVKSEWKWKRLPSSRFKEVALDCNGEFSIICKIRSQILSPQTIYACYLVYKITENPSEFMPPMRALDKNYPFHGSLILHTLLRDSCFAGLWNIYLLTPQIRVINPKDGQNTHNPMNISEVKDLPQLRNDGWMEVQVWEFCTGIITEMISMHLALTRPPPGVIVQGIEFKPS</sequence>
<reference evidence="2" key="1">
    <citation type="journal article" date="2022" name="Mol. Ecol. Resour.">
        <title>The genomes of chicory, endive, great burdock and yacon provide insights into Asteraceae palaeo-polyploidization history and plant inulin production.</title>
        <authorList>
            <person name="Fan W."/>
            <person name="Wang S."/>
            <person name="Wang H."/>
            <person name="Wang A."/>
            <person name="Jiang F."/>
            <person name="Liu H."/>
            <person name="Zhao H."/>
            <person name="Xu D."/>
            <person name="Zhang Y."/>
        </authorList>
    </citation>
    <scope>NUCLEOTIDE SEQUENCE [LARGE SCALE GENOMIC DNA]</scope>
    <source>
        <strain evidence="2">cv. Niubang</strain>
    </source>
</reference>